<dbReference type="InterPro" id="IPR036010">
    <property type="entry name" value="2Fe-2S_ferredoxin-like_sf"/>
</dbReference>
<dbReference type="InterPro" id="IPR017927">
    <property type="entry name" value="FAD-bd_FR_type"/>
</dbReference>
<dbReference type="InterPro" id="IPR012675">
    <property type="entry name" value="Beta-grasp_dom_sf"/>
</dbReference>
<evidence type="ECO:0000313" key="6">
    <source>
        <dbReference type="Proteomes" id="UP000070409"/>
    </source>
</evidence>
<dbReference type="Pfam" id="PF00970">
    <property type="entry name" value="FAD_binding_6"/>
    <property type="match status" value="1"/>
</dbReference>
<name>A0A137ZMR8_9ACTN</name>
<evidence type="ECO:0000313" key="5">
    <source>
        <dbReference type="EMBL" id="KXO99456.1"/>
    </source>
</evidence>
<dbReference type="InterPro" id="IPR039261">
    <property type="entry name" value="FNR_nucleotide-bd"/>
</dbReference>
<keyword evidence="2" id="KW-0001">2Fe-2S</keyword>
<dbReference type="InterPro" id="IPR001433">
    <property type="entry name" value="OxRdtase_FAD/NAD-bd"/>
</dbReference>
<gene>
    <name evidence="5" type="ORF">AXK61_16550</name>
</gene>
<dbReference type="PRINTS" id="PR00410">
    <property type="entry name" value="PHEHYDRXLASE"/>
</dbReference>
<dbReference type="PANTHER" id="PTHR47354:SF3">
    <property type="entry name" value="OXIDOREDUCTASE-RELATED"/>
    <property type="match status" value="1"/>
</dbReference>
<dbReference type="Pfam" id="PF00175">
    <property type="entry name" value="NAD_binding_1"/>
    <property type="match status" value="1"/>
</dbReference>
<keyword evidence="6" id="KW-1185">Reference proteome</keyword>
<dbReference type="EMBL" id="LSRE01000009">
    <property type="protein sequence ID" value="KXO99456.1"/>
    <property type="molecule type" value="Genomic_DNA"/>
</dbReference>
<sequence>MSRFTRFAGNVIEAVLTPHAVDRYLELVDPMVTWTEIRGRVTAVSRRTDRTVTFSVTPTRQFEGFQAGQFIQVSVVIDGVRQTRCFSPASSQHHDGDLEFTVTADADGHVSKHLRENLAVGDVLGLTPAGGTFVLPGTPGDRPASIRLISGGSGITPVLSILRTLIDENYDGEVALLHFCRDSADNPYRAELERLARFGNVSVTYVYTRAGGRHLGAEHIGQLEGYGDVGLACGPASLLDAAKQLYTDAGVDLRVEEFTPPVVSAPSGEATGTLRFTEAGTEVDNDGRTILDQAESSGLFPESGCRMGICFSCTAVRKSGCTTNVLTGETDTEPDQHIQLCISAPVGDVEIAL</sequence>
<feature type="domain" description="FAD-binding FR-type" evidence="4">
    <location>
        <begin position="34"/>
        <end position="136"/>
    </location>
</feature>
<dbReference type="Gene3D" id="3.40.50.80">
    <property type="entry name" value="Nucleotide-binding domain of ferredoxin-NADP reductase (FNR) module"/>
    <property type="match status" value="1"/>
</dbReference>
<dbReference type="Gene3D" id="3.10.20.30">
    <property type="match status" value="1"/>
</dbReference>
<dbReference type="RefSeq" id="WP_068744325.1">
    <property type="nucleotide sequence ID" value="NZ_LSRE01000009.1"/>
</dbReference>
<dbReference type="PANTHER" id="PTHR47354">
    <property type="entry name" value="NADH OXIDOREDUCTASE HCR"/>
    <property type="match status" value="1"/>
</dbReference>
<dbReference type="InterPro" id="IPR001041">
    <property type="entry name" value="2Fe-2S_ferredoxin-type"/>
</dbReference>
<dbReference type="CDD" id="cd00207">
    <property type="entry name" value="fer2"/>
    <property type="match status" value="1"/>
</dbReference>
<accession>A0A137ZMR8</accession>
<keyword evidence="3" id="KW-0411">Iron-sulfur</keyword>
<dbReference type="PROSITE" id="PS51384">
    <property type="entry name" value="FAD_FR"/>
    <property type="match status" value="1"/>
</dbReference>
<dbReference type="Gene3D" id="2.40.30.10">
    <property type="entry name" value="Translation factors"/>
    <property type="match status" value="1"/>
</dbReference>
<dbReference type="InterPro" id="IPR008333">
    <property type="entry name" value="Cbr1-like_FAD-bd_dom"/>
</dbReference>
<dbReference type="InterPro" id="IPR017938">
    <property type="entry name" value="Riboflavin_synthase-like_b-brl"/>
</dbReference>
<protein>
    <submittedName>
        <fullName evidence="5">Ferredoxin reductase</fullName>
    </submittedName>
</protein>
<evidence type="ECO:0000256" key="1">
    <source>
        <dbReference type="ARBA" id="ARBA00001974"/>
    </source>
</evidence>
<keyword evidence="2" id="KW-0408">Iron</keyword>
<comment type="cofactor">
    <cofactor evidence="1">
        <name>FAD</name>
        <dbReference type="ChEBI" id="CHEBI:57692"/>
    </cofactor>
</comment>
<dbReference type="InterPro" id="IPR050415">
    <property type="entry name" value="MRET"/>
</dbReference>
<proteinExistence type="predicted"/>
<dbReference type="Proteomes" id="UP000070409">
    <property type="component" value="Unassembled WGS sequence"/>
</dbReference>
<dbReference type="SUPFAM" id="SSF63380">
    <property type="entry name" value="Riboflavin synthase domain-like"/>
    <property type="match status" value="1"/>
</dbReference>
<keyword evidence="2" id="KW-0479">Metal-binding</keyword>
<dbReference type="Pfam" id="PF00111">
    <property type="entry name" value="Fer2"/>
    <property type="match status" value="1"/>
</dbReference>
<organism evidence="5 6">
    <name type="scientific">Tsukamurella pseudospumae</name>
    <dbReference type="NCBI Taxonomy" id="239498"/>
    <lineage>
        <taxon>Bacteria</taxon>
        <taxon>Bacillati</taxon>
        <taxon>Actinomycetota</taxon>
        <taxon>Actinomycetes</taxon>
        <taxon>Mycobacteriales</taxon>
        <taxon>Tsukamurellaceae</taxon>
        <taxon>Tsukamurella</taxon>
    </lineage>
</organism>
<evidence type="ECO:0000256" key="2">
    <source>
        <dbReference type="ARBA" id="ARBA00022714"/>
    </source>
</evidence>
<evidence type="ECO:0000256" key="3">
    <source>
        <dbReference type="ARBA" id="ARBA00023014"/>
    </source>
</evidence>
<dbReference type="SUPFAM" id="SSF54292">
    <property type="entry name" value="2Fe-2S ferredoxin-like"/>
    <property type="match status" value="1"/>
</dbReference>
<reference evidence="5 6" key="1">
    <citation type="submission" date="2016-02" db="EMBL/GenBank/DDBJ databases">
        <authorList>
            <person name="Teng J.L."/>
            <person name="Tang Y."/>
            <person name="Huang Y."/>
            <person name="Guo F."/>
            <person name="Wei W."/>
            <person name="Chen J.H."/>
            <person name="Wong S.Y."/>
            <person name="Lau S.K."/>
            <person name="Woo P.C."/>
        </authorList>
    </citation>
    <scope>NUCLEOTIDE SEQUENCE [LARGE SCALE GENOMIC DNA]</scope>
    <source>
        <strain evidence="5 6">JCM 13375</strain>
    </source>
</reference>
<evidence type="ECO:0000259" key="4">
    <source>
        <dbReference type="PROSITE" id="PS51384"/>
    </source>
</evidence>
<dbReference type="SUPFAM" id="SSF52343">
    <property type="entry name" value="Ferredoxin reductase-like, C-terminal NADP-linked domain"/>
    <property type="match status" value="1"/>
</dbReference>
<comment type="caution">
    <text evidence="5">The sequence shown here is derived from an EMBL/GenBank/DDBJ whole genome shotgun (WGS) entry which is preliminary data.</text>
</comment>